<accession>A0ABR9TRR3</accession>
<evidence type="ECO:0000313" key="15">
    <source>
        <dbReference type="EMBL" id="MBE8728053.1"/>
    </source>
</evidence>
<evidence type="ECO:0000256" key="11">
    <source>
        <dbReference type="RuleBase" id="RU003357"/>
    </source>
</evidence>
<dbReference type="InterPro" id="IPR036942">
    <property type="entry name" value="Beta-barrel_TonB_sf"/>
</dbReference>
<evidence type="ECO:0000256" key="1">
    <source>
        <dbReference type="ARBA" id="ARBA00004571"/>
    </source>
</evidence>
<feature type="signal peptide" evidence="12">
    <location>
        <begin position="1"/>
        <end position="20"/>
    </location>
</feature>
<dbReference type="InterPro" id="IPR039426">
    <property type="entry name" value="TonB-dep_rcpt-like"/>
</dbReference>
<evidence type="ECO:0000256" key="3">
    <source>
        <dbReference type="ARBA" id="ARBA00022452"/>
    </source>
</evidence>
<dbReference type="EMBL" id="PRDM01000006">
    <property type="protein sequence ID" value="MBE8728053.1"/>
    <property type="molecule type" value="Genomic_DNA"/>
</dbReference>
<evidence type="ECO:0000256" key="2">
    <source>
        <dbReference type="ARBA" id="ARBA00022448"/>
    </source>
</evidence>
<dbReference type="Proteomes" id="UP000640614">
    <property type="component" value="Unassembled WGS sequence"/>
</dbReference>
<evidence type="ECO:0000256" key="10">
    <source>
        <dbReference type="PROSITE-ProRule" id="PRU01360"/>
    </source>
</evidence>
<proteinExistence type="inferred from homology"/>
<evidence type="ECO:0000256" key="6">
    <source>
        <dbReference type="ARBA" id="ARBA00023077"/>
    </source>
</evidence>
<keyword evidence="6 11" id="KW-0798">TonB box</keyword>
<dbReference type="RefSeq" id="WP_194141163.1">
    <property type="nucleotide sequence ID" value="NZ_PRDM01000006.1"/>
</dbReference>
<comment type="similarity">
    <text evidence="10 11">Belongs to the TonB-dependent receptor family.</text>
</comment>
<keyword evidence="8 15" id="KW-0675">Receptor</keyword>
<keyword evidence="5 12" id="KW-0732">Signal</keyword>
<keyword evidence="9 10" id="KW-0998">Cell outer membrane</keyword>
<evidence type="ECO:0000256" key="9">
    <source>
        <dbReference type="ARBA" id="ARBA00023237"/>
    </source>
</evidence>
<dbReference type="Gene3D" id="2.40.170.20">
    <property type="entry name" value="TonB-dependent receptor, beta-barrel domain"/>
    <property type="match status" value="1"/>
</dbReference>
<evidence type="ECO:0000256" key="8">
    <source>
        <dbReference type="ARBA" id="ARBA00023170"/>
    </source>
</evidence>
<evidence type="ECO:0000259" key="14">
    <source>
        <dbReference type="Pfam" id="PF07715"/>
    </source>
</evidence>
<dbReference type="PANTHER" id="PTHR30069">
    <property type="entry name" value="TONB-DEPENDENT OUTER MEMBRANE RECEPTOR"/>
    <property type="match status" value="1"/>
</dbReference>
<dbReference type="Gene3D" id="2.170.130.10">
    <property type="entry name" value="TonB-dependent receptor, plug domain"/>
    <property type="match status" value="1"/>
</dbReference>
<comment type="caution">
    <text evidence="15">The sequence shown here is derived from an EMBL/GenBank/DDBJ whole genome shotgun (WGS) entry which is preliminary data.</text>
</comment>
<dbReference type="PANTHER" id="PTHR30069:SF29">
    <property type="entry name" value="HEMOGLOBIN AND HEMOGLOBIN-HAPTOGLOBIN-BINDING PROTEIN 1-RELATED"/>
    <property type="match status" value="1"/>
</dbReference>
<evidence type="ECO:0000313" key="16">
    <source>
        <dbReference type="Proteomes" id="UP000640614"/>
    </source>
</evidence>
<evidence type="ECO:0000256" key="12">
    <source>
        <dbReference type="SAM" id="SignalP"/>
    </source>
</evidence>
<gene>
    <name evidence="15" type="ORF">C4F50_24310</name>
</gene>
<sequence length="617" mass="70675">MTIKLRFAFCLLFLCQISLAQNDTITNLKEVYVSDKNLKKYSASQSVLKLNDSVINKNEALLTDLLNFNSTLYFKEYGRGMLSTVSFRGTTSSQTAVIWNGININSQMNGSTDFNTISGSDYNSISVKAGGGSVIYGSGAIGGTVHLNNDLLFFNRFENNLKLDYGSFNTIGINYKTSISNKKWSTQIGFSKNSSTNDYKYLNRYTWRGEQRWNQNGQYDIITLSANVGYKINDNNILKLYSQTSNTDRNTSLITETDTKTKYVNGFNRNLLEYDGNFGKLKTNFKTAYIFENYQYFGNIDSKNYSYGKTENLITKLDLDYTLFKSTQINGIIDYSRTNGYGTSFGNHVREISSASLLLRQDIGSKWKTELGVRKEFTNNYKSPLLFNFGSSYKLNDWYNLKLNVSRNFRIPTYNDLYWETGGNPDLKPESSYQGEIGNVFTFKNINCTQNFYYIKVKDMLQWVPGPGGLWAPVNQDKVNSYGTETLINWTKRYGKNTFAVNATYAYTISEDSKTKNQIFYVPFHKATGAVSYSRNRMNAYYQVLYNGFVYTTADNNSADIINDYTVSNIGIDYDFKFLDSFKLGFQVLNLLNKNYESLENRPMPGRNFNMYITLKF</sequence>
<dbReference type="InterPro" id="IPR000531">
    <property type="entry name" value="Beta-barrel_TonB"/>
</dbReference>
<keyword evidence="16" id="KW-1185">Reference proteome</keyword>
<dbReference type="SUPFAM" id="SSF56935">
    <property type="entry name" value="Porins"/>
    <property type="match status" value="1"/>
</dbReference>
<dbReference type="Pfam" id="PF07715">
    <property type="entry name" value="Plug"/>
    <property type="match status" value="1"/>
</dbReference>
<comment type="subcellular location">
    <subcellularLocation>
        <location evidence="1 10">Cell outer membrane</location>
        <topology evidence="1 10">Multi-pass membrane protein</topology>
    </subcellularLocation>
</comment>
<organism evidence="15 16">
    <name type="scientific">Flavobacterium hungaricum</name>
    <dbReference type="NCBI Taxonomy" id="2082725"/>
    <lineage>
        <taxon>Bacteria</taxon>
        <taxon>Pseudomonadati</taxon>
        <taxon>Bacteroidota</taxon>
        <taxon>Flavobacteriia</taxon>
        <taxon>Flavobacteriales</taxon>
        <taxon>Flavobacteriaceae</taxon>
        <taxon>Flavobacterium</taxon>
    </lineage>
</organism>
<keyword evidence="2 10" id="KW-0813">Transport</keyword>
<keyword evidence="4 10" id="KW-0812">Transmembrane</keyword>
<keyword evidence="3 10" id="KW-1134">Transmembrane beta strand</keyword>
<protein>
    <submittedName>
        <fullName evidence="15">TonB-dependent receptor</fullName>
    </submittedName>
</protein>
<dbReference type="PROSITE" id="PS52016">
    <property type="entry name" value="TONB_DEPENDENT_REC_3"/>
    <property type="match status" value="1"/>
</dbReference>
<feature type="chain" id="PRO_5046619835" evidence="12">
    <location>
        <begin position="21"/>
        <end position="617"/>
    </location>
</feature>
<dbReference type="Pfam" id="PF00593">
    <property type="entry name" value="TonB_dep_Rec_b-barrel"/>
    <property type="match status" value="1"/>
</dbReference>
<name>A0ABR9TRR3_9FLAO</name>
<dbReference type="InterPro" id="IPR037066">
    <property type="entry name" value="Plug_dom_sf"/>
</dbReference>
<evidence type="ECO:0000256" key="5">
    <source>
        <dbReference type="ARBA" id="ARBA00022729"/>
    </source>
</evidence>
<feature type="domain" description="TonB-dependent receptor plug" evidence="14">
    <location>
        <begin position="41"/>
        <end position="144"/>
    </location>
</feature>
<evidence type="ECO:0000256" key="4">
    <source>
        <dbReference type="ARBA" id="ARBA00022692"/>
    </source>
</evidence>
<feature type="domain" description="TonB-dependent receptor-like beta-barrel" evidence="13">
    <location>
        <begin position="181"/>
        <end position="591"/>
    </location>
</feature>
<reference evidence="15 16" key="1">
    <citation type="submission" date="2018-07" db="EMBL/GenBank/DDBJ databases">
        <title>Genome assembly of strain KB82.</title>
        <authorList>
            <person name="Kukolya J."/>
            <person name="Horvath B."/>
            <person name="Nagy I."/>
            <person name="Toth A."/>
        </authorList>
    </citation>
    <scope>NUCLEOTIDE SEQUENCE [LARGE SCALE GENOMIC DNA]</scope>
    <source>
        <strain evidence="15 16">Kb82</strain>
    </source>
</reference>
<dbReference type="InterPro" id="IPR012910">
    <property type="entry name" value="Plug_dom"/>
</dbReference>
<evidence type="ECO:0000256" key="7">
    <source>
        <dbReference type="ARBA" id="ARBA00023136"/>
    </source>
</evidence>
<keyword evidence="7 10" id="KW-0472">Membrane</keyword>
<evidence type="ECO:0000259" key="13">
    <source>
        <dbReference type="Pfam" id="PF00593"/>
    </source>
</evidence>